<dbReference type="PANTHER" id="PTHR28630:SF31">
    <property type="entry name" value="PEROXIREDOXIN-LIKE 2A"/>
    <property type="match status" value="1"/>
</dbReference>
<evidence type="ECO:0000256" key="5">
    <source>
        <dbReference type="ARBA" id="ARBA00023849"/>
    </source>
</evidence>
<evidence type="ECO:0000256" key="6">
    <source>
        <dbReference type="ARBA" id="ARBA00032058"/>
    </source>
</evidence>
<proteinExistence type="inferred from homology"/>
<dbReference type="Gene3D" id="3.40.30.10">
    <property type="entry name" value="Glutaredoxin"/>
    <property type="match status" value="1"/>
</dbReference>
<dbReference type="GO" id="GO:0016209">
    <property type="term" value="F:antioxidant activity"/>
    <property type="evidence" value="ECO:0007669"/>
    <property type="project" value="TreeGrafter"/>
</dbReference>
<name>A0A915PG35_9BILA</name>
<evidence type="ECO:0000313" key="9">
    <source>
        <dbReference type="WBParaSite" id="scf7180000424810.g14049"/>
    </source>
</evidence>
<dbReference type="PANTHER" id="PTHR28630">
    <property type="match status" value="1"/>
</dbReference>
<accession>A0A915PG35</accession>
<evidence type="ECO:0000256" key="7">
    <source>
        <dbReference type="ARBA" id="ARBA00032129"/>
    </source>
</evidence>
<keyword evidence="3" id="KW-0676">Redox-active center</keyword>
<evidence type="ECO:0000256" key="3">
    <source>
        <dbReference type="ARBA" id="ARBA00023284"/>
    </source>
</evidence>
<evidence type="ECO:0000256" key="4">
    <source>
        <dbReference type="ARBA" id="ARBA00023787"/>
    </source>
</evidence>
<organism evidence="8 9">
    <name type="scientific">Meloidogyne floridensis</name>
    <dbReference type="NCBI Taxonomy" id="298350"/>
    <lineage>
        <taxon>Eukaryota</taxon>
        <taxon>Metazoa</taxon>
        <taxon>Ecdysozoa</taxon>
        <taxon>Nematoda</taxon>
        <taxon>Chromadorea</taxon>
        <taxon>Rhabditida</taxon>
        <taxon>Tylenchina</taxon>
        <taxon>Tylenchomorpha</taxon>
        <taxon>Tylenchoidea</taxon>
        <taxon>Meloidogynidae</taxon>
        <taxon>Meloidogyninae</taxon>
        <taxon>Meloidogyne</taxon>
    </lineage>
</organism>
<dbReference type="Pfam" id="PF13911">
    <property type="entry name" value="AhpC-TSA_2"/>
    <property type="match status" value="1"/>
</dbReference>
<dbReference type="InterPro" id="IPR036249">
    <property type="entry name" value="Thioredoxin-like_sf"/>
</dbReference>
<comment type="subcellular location">
    <subcellularLocation>
        <location evidence="1">Cytoplasm</location>
    </subcellularLocation>
</comment>
<dbReference type="Proteomes" id="UP000887560">
    <property type="component" value="Unplaced"/>
</dbReference>
<reference evidence="9" key="1">
    <citation type="submission" date="2022-11" db="UniProtKB">
        <authorList>
            <consortium name="WormBaseParasite"/>
        </authorList>
    </citation>
    <scope>IDENTIFICATION</scope>
</reference>
<protein>
    <recommendedName>
        <fullName evidence="5">Peroxiredoxin-like 2A</fullName>
    </recommendedName>
    <alternativeName>
        <fullName evidence="7">Peroxiredoxin-like 2 activated in M-CSF stimulated monocytes</fullName>
    </alternativeName>
    <alternativeName>
        <fullName evidence="6">Redox-regulatory protein FAM213A</fullName>
    </alternativeName>
</protein>
<keyword evidence="2" id="KW-0963">Cytoplasm</keyword>
<dbReference type="GO" id="GO:0005737">
    <property type="term" value="C:cytoplasm"/>
    <property type="evidence" value="ECO:0007669"/>
    <property type="project" value="UniProtKB-SubCell"/>
</dbReference>
<evidence type="ECO:0000313" key="8">
    <source>
        <dbReference type="Proteomes" id="UP000887560"/>
    </source>
</evidence>
<comment type="similarity">
    <text evidence="4">Belongs to the peroxiredoxin-like PRXL2 family. PRXL2A subfamily.</text>
</comment>
<evidence type="ECO:0000256" key="2">
    <source>
        <dbReference type="ARBA" id="ARBA00022490"/>
    </source>
</evidence>
<dbReference type="InterPro" id="IPR032801">
    <property type="entry name" value="PXL2A/B/C"/>
</dbReference>
<keyword evidence="8" id="KW-1185">Reference proteome</keyword>
<dbReference type="SUPFAM" id="SSF52833">
    <property type="entry name" value="Thioredoxin-like"/>
    <property type="match status" value="1"/>
</dbReference>
<dbReference type="WBParaSite" id="scf7180000424810.g14049">
    <property type="protein sequence ID" value="scf7180000424810.g14049"/>
    <property type="gene ID" value="scf7180000424810.g14049"/>
</dbReference>
<dbReference type="AlphaFoldDB" id="A0A915PG35"/>
<evidence type="ECO:0000256" key="1">
    <source>
        <dbReference type="ARBA" id="ARBA00004496"/>
    </source>
</evidence>
<sequence length="203" mass="22532">MFSMLGAGAVSAVVGAIIYANLPTRLTIGGVLPTIDYLAKANLKLIELKKAEEIFNANPTLVMAVRRPGCSFCRKEASQICSLSKQLEEKGVKVIGVVHETGGVEEFRPFLGCSDALYFDPEKKFFGPEQRWLPLWMGFLRINTYINTYKTKKAGFVGNLEGEGRLLGGIYLINKDKMLFAHLEKEWGDEPETQQLLDAINAI</sequence>